<feature type="transmembrane region" description="Helical" evidence="1">
    <location>
        <begin position="55"/>
        <end position="75"/>
    </location>
</feature>
<dbReference type="Gramene" id="TVU05914">
    <property type="protein sequence ID" value="TVU05914"/>
    <property type="gene ID" value="EJB05_49099"/>
</dbReference>
<gene>
    <name evidence="3" type="ORF">EJB05_49099</name>
</gene>
<feature type="transmembrane region" description="Helical" evidence="1">
    <location>
        <begin position="96"/>
        <end position="118"/>
    </location>
</feature>
<keyword evidence="1" id="KW-0472">Membrane</keyword>
<dbReference type="OrthoDB" id="695784at2759"/>
<keyword evidence="1" id="KW-1133">Transmembrane helix</keyword>
<proteinExistence type="predicted"/>
<feature type="signal peptide" evidence="2">
    <location>
        <begin position="1"/>
        <end position="26"/>
    </location>
</feature>
<evidence type="ECO:0000256" key="1">
    <source>
        <dbReference type="SAM" id="Phobius"/>
    </source>
</evidence>
<organism evidence="3 4">
    <name type="scientific">Eragrostis curvula</name>
    <name type="common">weeping love grass</name>
    <dbReference type="NCBI Taxonomy" id="38414"/>
    <lineage>
        <taxon>Eukaryota</taxon>
        <taxon>Viridiplantae</taxon>
        <taxon>Streptophyta</taxon>
        <taxon>Embryophyta</taxon>
        <taxon>Tracheophyta</taxon>
        <taxon>Spermatophyta</taxon>
        <taxon>Magnoliopsida</taxon>
        <taxon>Liliopsida</taxon>
        <taxon>Poales</taxon>
        <taxon>Poaceae</taxon>
        <taxon>PACMAD clade</taxon>
        <taxon>Chloridoideae</taxon>
        <taxon>Eragrostideae</taxon>
        <taxon>Eragrostidinae</taxon>
        <taxon>Eragrostis</taxon>
    </lineage>
</organism>
<evidence type="ECO:0000313" key="3">
    <source>
        <dbReference type="EMBL" id="TVU05914.1"/>
    </source>
</evidence>
<feature type="chain" id="PRO_5023805738" evidence="2">
    <location>
        <begin position="27"/>
        <end position="128"/>
    </location>
</feature>
<evidence type="ECO:0000256" key="2">
    <source>
        <dbReference type="SAM" id="SignalP"/>
    </source>
</evidence>
<dbReference type="Proteomes" id="UP000324897">
    <property type="component" value="Unassembled WGS sequence"/>
</dbReference>
<accession>A0A5J9T3Q5</accession>
<reference evidence="3 4" key="1">
    <citation type="journal article" date="2019" name="Sci. Rep.">
        <title>A high-quality genome of Eragrostis curvula grass provides insights into Poaceae evolution and supports new strategies to enhance forage quality.</title>
        <authorList>
            <person name="Carballo J."/>
            <person name="Santos B.A.C.M."/>
            <person name="Zappacosta D."/>
            <person name="Garbus I."/>
            <person name="Selva J.P."/>
            <person name="Gallo C.A."/>
            <person name="Diaz A."/>
            <person name="Albertini E."/>
            <person name="Caccamo M."/>
            <person name="Echenique V."/>
        </authorList>
    </citation>
    <scope>NUCLEOTIDE SEQUENCE [LARGE SCALE GENOMIC DNA]</scope>
    <source>
        <strain evidence="4">cv. Victoria</strain>
        <tissue evidence="3">Leaf</tissue>
    </source>
</reference>
<name>A0A5J9T3Q5_9POAL</name>
<keyword evidence="2" id="KW-0732">Signal</keyword>
<dbReference type="EMBL" id="RWGY01000051">
    <property type="protein sequence ID" value="TVU05914.1"/>
    <property type="molecule type" value="Genomic_DNA"/>
</dbReference>
<comment type="caution">
    <text evidence="3">The sequence shown here is derived from an EMBL/GenBank/DDBJ whole genome shotgun (WGS) entry which is preliminary data.</text>
</comment>
<protein>
    <submittedName>
        <fullName evidence="3">Uncharacterized protein</fullName>
    </submittedName>
</protein>
<sequence>MKVATFSVVLVSPVALLLLLVRGAVSVSDTQLQEEKAPARRSIAAAAREVMCDPVMIGFLVSGAFGLLMLVGSLLKEFSHVKGSHKDRIGTLILNLGFLGLNALYFFFIHPIAALRVWRLWRQIRPRQ</sequence>
<keyword evidence="4" id="KW-1185">Reference proteome</keyword>
<dbReference type="AlphaFoldDB" id="A0A5J9T3Q5"/>
<evidence type="ECO:0000313" key="4">
    <source>
        <dbReference type="Proteomes" id="UP000324897"/>
    </source>
</evidence>
<keyword evidence="1" id="KW-0812">Transmembrane</keyword>